<gene>
    <name evidence="2" type="ORF">G6N74_28820</name>
</gene>
<name>A0A7C9VC01_9HYPH</name>
<keyword evidence="1" id="KW-0732">Signal</keyword>
<organism evidence="2 3">
    <name type="scientific">Mesorhizobium zhangyense</name>
    <dbReference type="NCBI Taxonomy" id="1776730"/>
    <lineage>
        <taxon>Bacteria</taxon>
        <taxon>Pseudomonadati</taxon>
        <taxon>Pseudomonadota</taxon>
        <taxon>Alphaproteobacteria</taxon>
        <taxon>Hyphomicrobiales</taxon>
        <taxon>Phyllobacteriaceae</taxon>
        <taxon>Mesorhizobium</taxon>
    </lineage>
</organism>
<reference evidence="2 3" key="1">
    <citation type="submission" date="2020-02" db="EMBL/GenBank/DDBJ databases">
        <title>Genome sequence of the type strain CGMCC 1.15528 of Mesorhizobium zhangyense.</title>
        <authorList>
            <person name="Gao J."/>
            <person name="Sun J."/>
        </authorList>
    </citation>
    <scope>NUCLEOTIDE SEQUENCE [LARGE SCALE GENOMIC DNA]</scope>
    <source>
        <strain evidence="2 3">CGMCC 1.15528</strain>
    </source>
</reference>
<feature type="signal peptide" evidence="1">
    <location>
        <begin position="1"/>
        <end position="21"/>
    </location>
</feature>
<dbReference type="RefSeq" id="WP_165121436.1">
    <property type="nucleotide sequence ID" value="NZ_JAAKZG010000024.1"/>
</dbReference>
<sequence>MRAQLLVASLLIAPSTGASFAQDVLLGPAQETIIREYVVRERVVPIEPLPDVDFSVGTVLPDTVELHTIEQPDLDGGYSYVVVGERTVVVEPGTRRIIHIME</sequence>
<dbReference type="AlphaFoldDB" id="A0A7C9VC01"/>
<proteinExistence type="predicted"/>
<feature type="chain" id="PRO_5028894806" evidence="1">
    <location>
        <begin position="22"/>
        <end position="102"/>
    </location>
</feature>
<dbReference type="EMBL" id="JAAKZG010000024">
    <property type="protein sequence ID" value="NGN45063.1"/>
    <property type="molecule type" value="Genomic_DNA"/>
</dbReference>
<evidence type="ECO:0000313" key="3">
    <source>
        <dbReference type="Proteomes" id="UP000481252"/>
    </source>
</evidence>
<comment type="caution">
    <text evidence="2">The sequence shown here is derived from an EMBL/GenBank/DDBJ whole genome shotgun (WGS) entry which is preliminary data.</text>
</comment>
<evidence type="ECO:0000256" key="1">
    <source>
        <dbReference type="SAM" id="SignalP"/>
    </source>
</evidence>
<keyword evidence="3" id="KW-1185">Reference proteome</keyword>
<accession>A0A7C9VC01</accession>
<evidence type="ECO:0000313" key="2">
    <source>
        <dbReference type="EMBL" id="NGN45063.1"/>
    </source>
</evidence>
<dbReference type="Pfam" id="PF06823">
    <property type="entry name" value="DUF1236"/>
    <property type="match status" value="1"/>
</dbReference>
<dbReference type="Proteomes" id="UP000481252">
    <property type="component" value="Unassembled WGS sequence"/>
</dbReference>
<protein>
    <submittedName>
        <fullName evidence="2">DUF1236 domain-containing protein</fullName>
    </submittedName>
</protein>
<dbReference type="InterPro" id="IPR009642">
    <property type="entry name" value="DUF1236"/>
</dbReference>